<dbReference type="InterPro" id="IPR009075">
    <property type="entry name" value="AcylCo_DH/oxidase_C"/>
</dbReference>
<dbReference type="RefSeq" id="WP_149600883.1">
    <property type="nucleotide sequence ID" value="NZ_VTUU01000007.1"/>
</dbReference>
<dbReference type="InterPro" id="IPR009100">
    <property type="entry name" value="AcylCoA_DH/oxidase_NM_dom_sf"/>
</dbReference>
<sequence length="362" mass="38699">MEQTDQLILDTAHRLFSELSGAEVVNGAELGEKPEQLRQAILECGLTLAWVPEEAGGVGGSLALGFNLIRMASSFALPVALADTLVANLLLARSGLEVSDRWAALAYDGGDLPVLVQGEVNGVVENASGAVESGFLVVPVIEKGEVRIATFVPSTIDMEHRESLAGEARTRVILRSAIPGQLSEPVNDMTEDGLRQFCALVRASQVAGALEKMGEVTVAYVKERSQFGRPLGKFQAIQHKVADIAGESALTTAAVEQAVRSLSSHSEAFHGDSVVFMAVATAKVVASEAAGKVCRDAHQAHGAMGFSFEYPLQQYSRRVWCWREEFGSEFYWSERLGMAVANELVAQGGDPAPGNAWDIVSR</sequence>
<evidence type="ECO:0000259" key="5">
    <source>
        <dbReference type="Pfam" id="PF00441"/>
    </source>
</evidence>
<evidence type="ECO:0000256" key="2">
    <source>
        <dbReference type="ARBA" id="ARBA00022630"/>
    </source>
</evidence>
<proteinExistence type="inferred from homology"/>
<dbReference type="PANTHER" id="PTHR43884">
    <property type="entry name" value="ACYL-COA DEHYDROGENASE"/>
    <property type="match status" value="1"/>
</dbReference>
<comment type="caution">
    <text evidence="6">The sequence shown here is derived from an EMBL/GenBank/DDBJ whole genome shotgun (WGS) entry which is preliminary data.</text>
</comment>
<dbReference type="GO" id="GO:0003995">
    <property type="term" value="F:acyl-CoA dehydrogenase activity"/>
    <property type="evidence" value="ECO:0007669"/>
    <property type="project" value="TreeGrafter"/>
</dbReference>
<dbReference type="SUPFAM" id="SSF56645">
    <property type="entry name" value="Acyl-CoA dehydrogenase NM domain-like"/>
    <property type="match status" value="1"/>
</dbReference>
<dbReference type="PANTHER" id="PTHR43884:SF20">
    <property type="entry name" value="ACYL-COA DEHYDROGENASE FADE28"/>
    <property type="match status" value="1"/>
</dbReference>
<dbReference type="Gene3D" id="1.20.140.10">
    <property type="entry name" value="Butyryl-CoA Dehydrogenase, subunit A, domain 3"/>
    <property type="match status" value="1"/>
</dbReference>
<reference evidence="6 7" key="1">
    <citation type="submission" date="2019-08" db="EMBL/GenBank/DDBJ databases">
        <title>Marinobacter ZYF650 sp. nov., a marine bacterium isolated from seawater of the Mariana trench.</title>
        <authorList>
            <person name="Ahmad W."/>
        </authorList>
    </citation>
    <scope>NUCLEOTIDE SEQUENCE [LARGE SCALE GENOMIC DNA]</scope>
    <source>
        <strain evidence="6 7">ZYF650</strain>
    </source>
</reference>
<dbReference type="Pfam" id="PF00441">
    <property type="entry name" value="Acyl-CoA_dh_1"/>
    <property type="match status" value="1"/>
</dbReference>
<keyword evidence="3" id="KW-0274">FAD</keyword>
<gene>
    <name evidence="6" type="ORF">FWJ25_13990</name>
</gene>
<keyword evidence="4" id="KW-0560">Oxidoreductase</keyword>
<evidence type="ECO:0000313" key="7">
    <source>
        <dbReference type="Proteomes" id="UP000323161"/>
    </source>
</evidence>
<evidence type="ECO:0000256" key="4">
    <source>
        <dbReference type="ARBA" id="ARBA00023002"/>
    </source>
</evidence>
<accession>A0A5B0VE91</accession>
<evidence type="ECO:0000313" key="6">
    <source>
        <dbReference type="EMBL" id="KAA1172301.1"/>
    </source>
</evidence>
<evidence type="ECO:0000256" key="3">
    <source>
        <dbReference type="ARBA" id="ARBA00022827"/>
    </source>
</evidence>
<name>A0A5B0VE91_9GAMM</name>
<dbReference type="Proteomes" id="UP000323161">
    <property type="component" value="Unassembled WGS sequence"/>
</dbReference>
<evidence type="ECO:0000256" key="1">
    <source>
        <dbReference type="ARBA" id="ARBA00009347"/>
    </source>
</evidence>
<dbReference type="AlphaFoldDB" id="A0A5B0VE91"/>
<dbReference type="SUPFAM" id="SSF47203">
    <property type="entry name" value="Acyl-CoA dehydrogenase C-terminal domain-like"/>
    <property type="match status" value="1"/>
</dbReference>
<comment type="similarity">
    <text evidence="1">Belongs to the acyl-CoA dehydrogenase family.</text>
</comment>
<dbReference type="EMBL" id="VTUU01000007">
    <property type="protein sequence ID" value="KAA1172301.1"/>
    <property type="molecule type" value="Genomic_DNA"/>
</dbReference>
<keyword evidence="2" id="KW-0285">Flavoprotein</keyword>
<dbReference type="InterPro" id="IPR036250">
    <property type="entry name" value="AcylCo_DH-like_C"/>
</dbReference>
<keyword evidence="7" id="KW-1185">Reference proteome</keyword>
<organism evidence="6 7">
    <name type="scientific">Marinobacter salinexigens</name>
    <dbReference type="NCBI Taxonomy" id="2919747"/>
    <lineage>
        <taxon>Bacteria</taxon>
        <taxon>Pseudomonadati</taxon>
        <taxon>Pseudomonadota</taxon>
        <taxon>Gammaproteobacteria</taxon>
        <taxon>Pseudomonadales</taxon>
        <taxon>Marinobacteraceae</taxon>
        <taxon>Marinobacter</taxon>
    </lineage>
</organism>
<protein>
    <recommendedName>
        <fullName evidence="5">Acyl-CoA dehydrogenase/oxidase C-terminal domain-containing protein</fullName>
    </recommendedName>
</protein>
<feature type="domain" description="Acyl-CoA dehydrogenase/oxidase C-terminal" evidence="5">
    <location>
        <begin position="202"/>
        <end position="323"/>
    </location>
</feature>